<sequence length="419" mass="47167">MWVDMLLVDVNATMMQATISAHRLPQYQERLTAGAMYSIADFDVARCTQNFRLSDSSLMIRFNESTSFDEIDDPVSALPEEAFRFCDQSELLGLANTNTQLPDIIGEILSVKSTVIDPPEEKNRVMVTIKMDSNDTVTLSLFVLKLLLSTNNLRPCVLIRRSLLLLALTQRWLEVVCFSMRRTEHMLVARDTGLASAAPLLRSYAKVEKMTIAELNSFIVSAGSQEIDFLCTGRVVRVDTDKGWCYVACSKCSKNYSAPSPHLRVGDAIIHMQLEHFGKYNLYLIVIYKSVNNLATPLYSFNSYRVEMDIADDTAEGTFVWFDGVMMKLHSLRASEAVQMLAEDGVNPEDCRIPPFIADMEGKSYTFQVRVTAFNFTEHHKTFTITRIAEELGRARRQCKYYGGGDDDDNDVPPDNGSG</sequence>
<dbReference type="Proteomes" id="UP001295469">
    <property type="component" value="Chromosome C01"/>
</dbReference>
<gene>
    <name evidence="2" type="ORF">DARMORV10_C01P38920.1</name>
</gene>
<organism evidence="2">
    <name type="scientific">Brassica napus</name>
    <name type="common">Rape</name>
    <dbReference type="NCBI Taxonomy" id="3708"/>
    <lineage>
        <taxon>Eukaryota</taxon>
        <taxon>Viridiplantae</taxon>
        <taxon>Streptophyta</taxon>
        <taxon>Embryophyta</taxon>
        <taxon>Tracheophyta</taxon>
        <taxon>Spermatophyta</taxon>
        <taxon>Magnoliopsida</taxon>
        <taxon>eudicotyledons</taxon>
        <taxon>Gunneridae</taxon>
        <taxon>Pentapetalae</taxon>
        <taxon>rosids</taxon>
        <taxon>malvids</taxon>
        <taxon>Brassicales</taxon>
        <taxon>Brassicaceae</taxon>
        <taxon>Brassiceae</taxon>
        <taxon>Brassica</taxon>
    </lineage>
</organism>
<evidence type="ECO:0000259" key="1">
    <source>
        <dbReference type="Pfam" id="PF02721"/>
    </source>
</evidence>
<dbReference type="InterPro" id="IPR003871">
    <property type="entry name" value="RFA1B/D_OB_1st"/>
</dbReference>
<feature type="domain" description="Replication protein A 70 kDa DNA-binding subunit B/D first OB fold" evidence="1">
    <location>
        <begin position="3"/>
        <end position="67"/>
    </location>
</feature>
<dbReference type="SUPFAM" id="SSF50249">
    <property type="entry name" value="Nucleic acid-binding proteins"/>
    <property type="match status" value="1"/>
</dbReference>
<name>A0A816RJZ3_BRANA</name>
<dbReference type="PANTHER" id="PTHR47165:SF4">
    <property type="entry name" value="OS03G0429900 PROTEIN"/>
    <property type="match status" value="1"/>
</dbReference>
<dbReference type="EMBL" id="HG994365">
    <property type="protein sequence ID" value="CAF2076188.1"/>
    <property type="molecule type" value="Genomic_DNA"/>
</dbReference>
<evidence type="ECO:0000313" key="2">
    <source>
        <dbReference type="EMBL" id="CAF2076188.1"/>
    </source>
</evidence>
<proteinExistence type="predicted"/>
<protein>
    <submittedName>
        <fullName evidence="2">(rape) hypothetical protein</fullName>
    </submittedName>
</protein>
<dbReference type="PANTHER" id="PTHR47165">
    <property type="entry name" value="OS03G0429900 PROTEIN"/>
    <property type="match status" value="1"/>
</dbReference>
<dbReference type="Gene3D" id="2.40.50.140">
    <property type="entry name" value="Nucleic acid-binding proteins"/>
    <property type="match status" value="2"/>
</dbReference>
<reference evidence="2" key="1">
    <citation type="submission" date="2021-01" db="EMBL/GenBank/DDBJ databases">
        <authorList>
            <consortium name="Genoscope - CEA"/>
            <person name="William W."/>
        </authorList>
    </citation>
    <scope>NUCLEOTIDE SEQUENCE</scope>
</reference>
<dbReference type="CDD" id="cd04480">
    <property type="entry name" value="RPA1_DBD_A_like"/>
    <property type="match status" value="1"/>
</dbReference>
<dbReference type="Pfam" id="PF02721">
    <property type="entry name" value="DUF223"/>
    <property type="match status" value="1"/>
</dbReference>
<dbReference type="AlphaFoldDB" id="A0A816RJZ3"/>
<accession>A0A816RJZ3</accession>
<dbReference type="InterPro" id="IPR012340">
    <property type="entry name" value="NA-bd_OB-fold"/>
</dbReference>